<keyword evidence="1" id="KW-0732">Signal</keyword>
<dbReference type="InterPro" id="IPR014044">
    <property type="entry name" value="CAP_dom"/>
</dbReference>
<dbReference type="SUPFAM" id="SSF55797">
    <property type="entry name" value="PR-1-like"/>
    <property type="match status" value="1"/>
</dbReference>
<proteinExistence type="predicted"/>
<evidence type="ECO:0000256" key="1">
    <source>
        <dbReference type="SAM" id="SignalP"/>
    </source>
</evidence>
<dbReference type="InterPro" id="IPR001283">
    <property type="entry name" value="CRISP-related"/>
</dbReference>
<dbReference type="SMART" id="SM00198">
    <property type="entry name" value="SCP"/>
    <property type="match status" value="1"/>
</dbReference>
<accession>A0ABP1Q1G5</accession>
<dbReference type="Proteomes" id="UP001642540">
    <property type="component" value="Unassembled WGS sequence"/>
</dbReference>
<sequence>MHCMTKVGVGIILVCLLQSLCFGNSKTGYQQEALTLHNFYRAKHLTPALVLNDSLNSLASQCAEYYSEKGFLDHSCPHKNATTTGENAFGLKGHWEAEELTKIAINTWYDEGINYNYSEAVFSKKTGNFTQLLWAYTRELGFSFCNSNAYYVVVALYTPKGNARGHFENNVLPII</sequence>
<reference evidence="3 4" key="1">
    <citation type="submission" date="2024-08" db="EMBL/GenBank/DDBJ databases">
        <authorList>
            <person name="Cucini C."/>
            <person name="Frati F."/>
        </authorList>
    </citation>
    <scope>NUCLEOTIDE SEQUENCE [LARGE SCALE GENOMIC DNA]</scope>
</reference>
<evidence type="ECO:0000313" key="4">
    <source>
        <dbReference type="Proteomes" id="UP001642540"/>
    </source>
</evidence>
<dbReference type="Pfam" id="PF00188">
    <property type="entry name" value="CAP"/>
    <property type="match status" value="1"/>
</dbReference>
<gene>
    <name evidence="3" type="ORF">ODALV1_LOCUS6164</name>
</gene>
<comment type="caution">
    <text evidence="3">The sequence shown here is derived from an EMBL/GenBank/DDBJ whole genome shotgun (WGS) entry which is preliminary data.</text>
</comment>
<evidence type="ECO:0000313" key="3">
    <source>
        <dbReference type="EMBL" id="CAL8085596.1"/>
    </source>
</evidence>
<feature type="domain" description="SCP" evidence="2">
    <location>
        <begin position="28"/>
        <end position="165"/>
    </location>
</feature>
<name>A0ABP1Q1G5_9HEXA</name>
<dbReference type="PANTHER" id="PTHR10334">
    <property type="entry name" value="CYSTEINE-RICH SECRETORY PROTEIN-RELATED"/>
    <property type="match status" value="1"/>
</dbReference>
<dbReference type="EMBL" id="CAXLJM020000019">
    <property type="protein sequence ID" value="CAL8085596.1"/>
    <property type="molecule type" value="Genomic_DNA"/>
</dbReference>
<evidence type="ECO:0000259" key="2">
    <source>
        <dbReference type="SMART" id="SM00198"/>
    </source>
</evidence>
<dbReference type="Gene3D" id="3.40.33.10">
    <property type="entry name" value="CAP"/>
    <property type="match status" value="1"/>
</dbReference>
<feature type="chain" id="PRO_5046766685" description="SCP domain-containing protein" evidence="1">
    <location>
        <begin position="24"/>
        <end position="175"/>
    </location>
</feature>
<keyword evidence="4" id="KW-1185">Reference proteome</keyword>
<feature type="signal peptide" evidence="1">
    <location>
        <begin position="1"/>
        <end position="23"/>
    </location>
</feature>
<organism evidence="3 4">
    <name type="scientific">Orchesella dallaii</name>
    <dbReference type="NCBI Taxonomy" id="48710"/>
    <lineage>
        <taxon>Eukaryota</taxon>
        <taxon>Metazoa</taxon>
        <taxon>Ecdysozoa</taxon>
        <taxon>Arthropoda</taxon>
        <taxon>Hexapoda</taxon>
        <taxon>Collembola</taxon>
        <taxon>Entomobryomorpha</taxon>
        <taxon>Entomobryoidea</taxon>
        <taxon>Orchesellidae</taxon>
        <taxon>Orchesellinae</taxon>
        <taxon>Orchesella</taxon>
    </lineage>
</organism>
<dbReference type="InterPro" id="IPR035940">
    <property type="entry name" value="CAP_sf"/>
</dbReference>
<protein>
    <recommendedName>
        <fullName evidence="2">SCP domain-containing protein</fullName>
    </recommendedName>
</protein>
<dbReference type="PRINTS" id="PR00837">
    <property type="entry name" value="V5TPXLIKE"/>
</dbReference>